<gene>
    <name evidence="1" type="ORF">GLV84_05260</name>
</gene>
<accession>A0AAW9YWI2</accession>
<dbReference type="Proteomes" id="UP000646308">
    <property type="component" value="Unassembled WGS sequence"/>
</dbReference>
<reference evidence="1" key="1">
    <citation type="submission" date="2019-11" db="EMBL/GenBank/DDBJ databases">
        <title>Whole genome comparisons of Staphylococcus agnetis isolates from cattle and chickens.</title>
        <authorList>
            <person name="Rhoads D."/>
            <person name="Shwani A."/>
            <person name="Adkins P."/>
            <person name="Calcutt M."/>
            <person name="Middleton J."/>
        </authorList>
    </citation>
    <scope>NUCLEOTIDE SEQUENCE</scope>
    <source>
        <strain evidence="1">1387</strain>
    </source>
</reference>
<evidence type="ECO:0000313" key="1">
    <source>
        <dbReference type="EMBL" id="NJI02268.1"/>
    </source>
</evidence>
<evidence type="ECO:0000313" key="2">
    <source>
        <dbReference type="Proteomes" id="UP000646308"/>
    </source>
</evidence>
<dbReference type="InterPro" id="IPR008489">
    <property type="entry name" value="DUF771"/>
</dbReference>
<sequence length="108" mass="12978">MVQTIQITASIPDDHIIISKAEYKELVDSRPVNMTLQEVADMFPCSKQWFTENVLANDYFRRKIAKFSTFPNEDGKGHYKFDRREMMKFLKEYNTQIHEHIRFERSKK</sequence>
<dbReference type="Pfam" id="PF05595">
    <property type="entry name" value="DUF771"/>
    <property type="match status" value="1"/>
</dbReference>
<dbReference type="RefSeq" id="WP_167697068.1">
    <property type="nucleotide sequence ID" value="NZ_WMFL01000069.1"/>
</dbReference>
<organism evidence="1 2">
    <name type="scientific">Staphylococcus agnetis</name>
    <dbReference type="NCBI Taxonomy" id="985762"/>
    <lineage>
        <taxon>Bacteria</taxon>
        <taxon>Bacillati</taxon>
        <taxon>Bacillota</taxon>
        <taxon>Bacilli</taxon>
        <taxon>Bacillales</taxon>
        <taxon>Staphylococcaceae</taxon>
        <taxon>Staphylococcus</taxon>
    </lineage>
</organism>
<proteinExistence type="predicted"/>
<comment type="caution">
    <text evidence="1">The sequence shown here is derived from an EMBL/GenBank/DDBJ whole genome shotgun (WGS) entry which is preliminary data.</text>
</comment>
<name>A0AAW9YWI2_9STAP</name>
<dbReference type="EMBL" id="WMFL01000069">
    <property type="protein sequence ID" value="NJI02268.1"/>
    <property type="molecule type" value="Genomic_DNA"/>
</dbReference>
<protein>
    <submittedName>
        <fullName evidence="1">DUF771 domain-containing protein</fullName>
    </submittedName>
</protein>
<dbReference type="AlphaFoldDB" id="A0AAW9YWI2"/>